<protein>
    <submittedName>
        <fullName evidence="1">Uncharacterized protein</fullName>
    </submittedName>
</protein>
<dbReference type="AlphaFoldDB" id="A0A645H857"/>
<evidence type="ECO:0000313" key="1">
    <source>
        <dbReference type="EMBL" id="MPN34552.1"/>
    </source>
</evidence>
<reference evidence="1" key="1">
    <citation type="submission" date="2019-08" db="EMBL/GenBank/DDBJ databases">
        <authorList>
            <person name="Kucharzyk K."/>
            <person name="Murdoch R.W."/>
            <person name="Higgins S."/>
            <person name="Loffler F."/>
        </authorList>
    </citation>
    <scope>NUCLEOTIDE SEQUENCE</scope>
</reference>
<gene>
    <name evidence="1" type="ORF">SDC9_182046</name>
</gene>
<accession>A0A645H857</accession>
<organism evidence="1">
    <name type="scientific">bioreactor metagenome</name>
    <dbReference type="NCBI Taxonomy" id="1076179"/>
    <lineage>
        <taxon>unclassified sequences</taxon>
        <taxon>metagenomes</taxon>
        <taxon>ecological metagenomes</taxon>
    </lineage>
</organism>
<dbReference type="EMBL" id="VSSQ01087654">
    <property type="protein sequence ID" value="MPN34552.1"/>
    <property type="molecule type" value="Genomic_DNA"/>
</dbReference>
<comment type="caution">
    <text evidence="1">The sequence shown here is derived from an EMBL/GenBank/DDBJ whole genome shotgun (WGS) entry which is preliminary data.</text>
</comment>
<proteinExistence type="predicted"/>
<sequence>MELLYLQDPFAQLHVAVHRRKIVLQRIHEAVIDRKRNVVGVERLREGRFVLAAFGVKL</sequence>
<name>A0A645H857_9ZZZZ</name>